<keyword evidence="3" id="KW-0963">Cytoplasm</keyword>
<name>Q6CMZ6_KLULA</name>
<proteinExistence type="inferred from homology"/>
<dbReference type="PANTHER" id="PTHR10285">
    <property type="entry name" value="URIDINE KINASE"/>
    <property type="match status" value="1"/>
</dbReference>
<evidence type="ECO:0000256" key="9">
    <source>
        <dbReference type="ARBA" id="ARBA00061312"/>
    </source>
</evidence>
<evidence type="ECO:0000256" key="3">
    <source>
        <dbReference type="ARBA" id="ARBA00022490"/>
    </source>
</evidence>
<dbReference type="SUPFAM" id="SSF52540">
    <property type="entry name" value="P-loop containing nucleoside triphosphate hydrolases"/>
    <property type="match status" value="1"/>
</dbReference>
<dbReference type="KEGG" id="kla:KLLA0_E16501g"/>
<dbReference type="Gene3D" id="3.40.50.300">
    <property type="entry name" value="P-loop containing nucleotide triphosphate hydrolases"/>
    <property type="match status" value="1"/>
</dbReference>
<organism evidence="10 11">
    <name type="scientific">Kluyveromyces lactis (strain ATCC 8585 / CBS 2359 / DSM 70799 / NBRC 1267 / NRRL Y-1140 / WM37)</name>
    <name type="common">Yeast</name>
    <name type="synonym">Candida sphaerica</name>
    <dbReference type="NCBI Taxonomy" id="284590"/>
    <lineage>
        <taxon>Eukaryota</taxon>
        <taxon>Fungi</taxon>
        <taxon>Dikarya</taxon>
        <taxon>Ascomycota</taxon>
        <taxon>Saccharomycotina</taxon>
        <taxon>Saccharomycetes</taxon>
        <taxon>Saccharomycetales</taxon>
        <taxon>Saccharomycetaceae</taxon>
        <taxon>Kluyveromyces</taxon>
    </lineage>
</organism>
<dbReference type="InParanoid" id="Q6CMZ6"/>
<keyword evidence="11" id="KW-1185">Reference proteome</keyword>
<dbReference type="GO" id="GO:0016301">
    <property type="term" value="F:kinase activity"/>
    <property type="evidence" value="ECO:0007669"/>
    <property type="project" value="UniProtKB-KW"/>
</dbReference>
<dbReference type="GO" id="GO:0005737">
    <property type="term" value="C:cytoplasm"/>
    <property type="evidence" value="ECO:0007669"/>
    <property type="project" value="UniProtKB-SubCell"/>
</dbReference>
<comment type="subcellular location">
    <subcellularLocation>
        <location evidence="2">Cytoplasm</location>
    </subcellularLocation>
    <subcellularLocation>
        <location evidence="1">Nucleus</location>
    </subcellularLocation>
</comment>
<protein>
    <submittedName>
        <fullName evidence="10">KLLA0E16501p</fullName>
    </submittedName>
</protein>
<gene>
    <name evidence="10" type="ORF">KLLA0_E16501g</name>
</gene>
<dbReference type="GO" id="GO:0005524">
    <property type="term" value="F:ATP binding"/>
    <property type="evidence" value="ECO:0007669"/>
    <property type="project" value="UniProtKB-KW"/>
</dbReference>
<dbReference type="FunCoup" id="Q6CMZ6">
    <property type="interactions" value="359"/>
</dbReference>
<reference evidence="10 11" key="1">
    <citation type="journal article" date="2004" name="Nature">
        <title>Genome evolution in yeasts.</title>
        <authorList>
            <consortium name="Genolevures"/>
            <person name="Dujon B."/>
            <person name="Sherman D."/>
            <person name="Fischer G."/>
            <person name="Durrens P."/>
            <person name="Casaregola S."/>
            <person name="Lafontaine I."/>
            <person name="de Montigny J."/>
            <person name="Marck C."/>
            <person name="Neuveglise C."/>
            <person name="Talla E."/>
            <person name="Goffard N."/>
            <person name="Frangeul L."/>
            <person name="Aigle M."/>
            <person name="Anthouard V."/>
            <person name="Babour A."/>
            <person name="Barbe V."/>
            <person name="Barnay S."/>
            <person name="Blanchin S."/>
            <person name="Beckerich J.M."/>
            <person name="Beyne E."/>
            <person name="Bleykasten C."/>
            <person name="Boisrame A."/>
            <person name="Boyer J."/>
            <person name="Cattolico L."/>
            <person name="Confanioleri F."/>
            <person name="de Daruvar A."/>
            <person name="Despons L."/>
            <person name="Fabre E."/>
            <person name="Fairhead C."/>
            <person name="Ferry-Dumazet H."/>
            <person name="Groppi A."/>
            <person name="Hantraye F."/>
            <person name="Hennequin C."/>
            <person name="Jauniaux N."/>
            <person name="Joyet P."/>
            <person name="Kachouri R."/>
            <person name="Kerrest A."/>
            <person name="Koszul R."/>
            <person name="Lemaire M."/>
            <person name="Lesur I."/>
            <person name="Ma L."/>
            <person name="Muller H."/>
            <person name="Nicaud J.M."/>
            <person name="Nikolski M."/>
            <person name="Oztas S."/>
            <person name="Ozier-Kalogeropoulos O."/>
            <person name="Pellenz S."/>
            <person name="Potier S."/>
            <person name="Richard G.F."/>
            <person name="Straub M.L."/>
            <person name="Suleau A."/>
            <person name="Swennene D."/>
            <person name="Tekaia F."/>
            <person name="Wesolowski-Louvel M."/>
            <person name="Westhof E."/>
            <person name="Wirth B."/>
            <person name="Zeniou-Meyer M."/>
            <person name="Zivanovic I."/>
            <person name="Bolotin-Fukuhara M."/>
            <person name="Thierry A."/>
            <person name="Bouchier C."/>
            <person name="Caudron B."/>
            <person name="Scarpelli C."/>
            <person name="Gaillardin C."/>
            <person name="Weissenbach J."/>
            <person name="Wincker P."/>
            <person name="Souciet J.L."/>
        </authorList>
    </citation>
    <scope>NUCLEOTIDE SEQUENCE [LARGE SCALE GENOMIC DNA]</scope>
    <source>
        <strain evidence="11">ATCC 8585 / CBS 2359 / DSM 70799 / NBRC 1267 / NRRL Y-1140 / WM37</strain>
    </source>
</reference>
<dbReference type="AlphaFoldDB" id="Q6CMZ6"/>
<evidence type="ECO:0000256" key="5">
    <source>
        <dbReference type="ARBA" id="ARBA00022741"/>
    </source>
</evidence>
<evidence type="ECO:0000256" key="7">
    <source>
        <dbReference type="ARBA" id="ARBA00022840"/>
    </source>
</evidence>
<dbReference type="GO" id="GO:0005634">
    <property type="term" value="C:nucleus"/>
    <property type="evidence" value="ECO:0007669"/>
    <property type="project" value="UniProtKB-SubCell"/>
</dbReference>
<accession>Q6CMZ6</accession>
<keyword evidence="5" id="KW-0547">Nucleotide-binding</keyword>
<keyword evidence="4" id="KW-0808">Transferase</keyword>
<comment type="similarity">
    <text evidence="9">Belongs to the GLYK kinase family.</text>
</comment>
<evidence type="ECO:0000313" key="11">
    <source>
        <dbReference type="Proteomes" id="UP000000598"/>
    </source>
</evidence>
<dbReference type="eggNOG" id="KOG2878">
    <property type="taxonomic scope" value="Eukaryota"/>
</dbReference>
<evidence type="ECO:0000256" key="4">
    <source>
        <dbReference type="ARBA" id="ARBA00022679"/>
    </source>
</evidence>
<evidence type="ECO:0000256" key="1">
    <source>
        <dbReference type="ARBA" id="ARBA00004123"/>
    </source>
</evidence>
<keyword evidence="7" id="KW-0067">ATP-binding</keyword>
<dbReference type="PaxDb" id="284590-Q6CMZ6"/>
<evidence type="ECO:0000256" key="6">
    <source>
        <dbReference type="ARBA" id="ARBA00022777"/>
    </source>
</evidence>
<sequence length="290" mass="32996">MNVAELSVEFVEQKLEQRKVQGDRKGPLFVLVSGPQGSGKSYNSEILFRSLKKKGVRAALTSIDDFYLTHEDQLKLQSAFPENKLLHGRGLPGTHDLKALQETLKELANDEDKVHDGKKIQLPVYDKSRFNGEGDRIGSIDIELPLDCVIIEGWFLGFQAITETELERKNSSPILLNHQLLHLKQVNRSLKEYGQLLWNNESLDTVGIKFATDDTNNVYRWRLQQEHAMLASQGEGMTDAQVKAFVDRYMPCYELYYKNFIDPNTAFGKTNLTIAIDADRNVVNHFISHS</sequence>
<evidence type="ECO:0000313" key="10">
    <source>
        <dbReference type="EMBL" id="CAG99780.1"/>
    </source>
</evidence>
<dbReference type="HOGENOM" id="CLU_056986_1_0_1"/>
<evidence type="ECO:0000256" key="8">
    <source>
        <dbReference type="ARBA" id="ARBA00023242"/>
    </source>
</evidence>
<dbReference type="OMA" id="FWRSLHP"/>
<evidence type="ECO:0000256" key="2">
    <source>
        <dbReference type="ARBA" id="ARBA00004496"/>
    </source>
</evidence>
<keyword evidence="8" id="KW-0539">Nucleus</keyword>
<keyword evidence="6" id="KW-0418">Kinase</keyword>
<dbReference type="EMBL" id="CR382125">
    <property type="protein sequence ID" value="CAG99780.1"/>
    <property type="molecule type" value="Genomic_DNA"/>
</dbReference>
<dbReference type="FunFam" id="3.40.50.300:FF:001691">
    <property type="entry name" value="Probable ATP-dependent kinase TDA10"/>
    <property type="match status" value="1"/>
</dbReference>
<dbReference type="InterPro" id="IPR027417">
    <property type="entry name" value="P-loop_NTPase"/>
</dbReference>
<dbReference type="Proteomes" id="UP000000598">
    <property type="component" value="Chromosome E"/>
</dbReference>
<dbReference type="STRING" id="284590.Q6CMZ6"/>